<feature type="transmembrane region" description="Helical" evidence="8">
    <location>
        <begin position="415"/>
        <end position="436"/>
    </location>
</feature>
<keyword evidence="6" id="KW-0406">Ion transport</keyword>
<dbReference type="RefSeq" id="WP_013483683.1">
    <property type="nucleotide sequence ID" value="NC_014825.1"/>
</dbReference>
<name>E6UKE2_RUMA7</name>
<organism evidence="9 10">
    <name type="scientific">Ruminococcus albus (strain ATCC 27210 / DSM 20455 / JCM 14654 / NCDO 2250 / 7)</name>
    <dbReference type="NCBI Taxonomy" id="697329"/>
    <lineage>
        <taxon>Bacteria</taxon>
        <taxon>Bacillati</taxon>
        <taxon>Bacillota</taxon>
        <taxon>Clostridia</taxon>
        <taxon>Eubacteriales</taxon>
        <taxon>Oscillospiraceae</taxon>
        <taxon>Ruminococcus</taxon>
    </lineage>
</organism>
<evidence type="ECO:0000256" key="1">
    <source>
        <dbReference type="ARBA" id="ARBA00004651"/>
    </source>
</evidence>
<keyword evidence="7 8" id="KW-0472">Membrane</keyword>
<keyword evidence="2" id="KW-0813">Transport</keyword>
<dbReference type="HOGENOM" id="CLU_026429_0_1_9"/>
<comment type="subcellular location">
    <subcellularLocation>
        <location evidence="1">Cell membrane</location>
        <topology evidence="1">Multi-pass membrane protein</topology>
    </subcellularLocation>
</comment>
<dbReference type="GO" id="GO:0030001">
    <property type="term" value="P:metal ion transport"/>
    <property type="evidence" value="ECO:0007669"/>
    <property type="project" value="UniProtKB-ARBA"/>
</dbReference>
<feature type="transmembrane region" description="Helical" evidence="8">
    <location>
        <begin position="87"/>
        <end position="109"/>
    </location>
</feature>
<dbReference type="PANTHER" id="PTHR32024">
    <property type="entry name" value="TRK SYSTEM POTASSIUM UPTAKE PROTEIN TRKG-RELATED"/>
    <property type="match status" value="1"/>
</dbReference>
<geneLocation type="plasmid" evidence="9 10">
    <name>pRUMAL02</name>
</geneLocation>
<dbReference type="GO" id="GO:0008324">
    <property type="term" value="F:monoatomic cation transmembrane transporter activity"/>
    <property type="evidence" value="ECO:0007669"/>
    <property type="project" value="InterPro"/>
</dbReference>
<feature type="transmembrane region" description="Helical" evidence="8">
    <location>
        <begin position="359"/>
        <end position="377"/>
    </location>
</feature>
<dbReference type="Pfam" id="PF02386">
    <property type="entry name" value="TrkH"/>
    <property type="match status" value="1"/>
</dbReference>
<evidence type="ECO:0000313" key="9">
    <source>
        <dbReference type="EMBL" id="ADU24138.1"/>
    </source>
</evidence>
<protein>
    <submittedName>
        <fullName evidence="9">H(+)-transporting two-sector ATPase</fullName>
        <ecNumber evidence="9">3.6.3.14</ecNumber>
    </submittedName>
</protein>
<evidence type="ECO:0000256" key="6">
    <source>
        <dbReference type="ARBA" id="ARBA00023065"/>
    </source>
</evidence>
<feature type="transmembrane region" description="Helical" evidence="8">
    <location>
        <begin position="244"/>
        <end position="262"/>
    </location>
</feature>
<feature type="transmembrane region" description="Helical" evidence="8">
    <location>
        <begin position="21"/>
        <end position="45"/>
    </location>
</feature>
<dbReference type="PANTHER" id="PTHR32024:SF1">
    <property type="entry name" value="KTR SYSTEM POTASSIUM UPTAKE PROTEIN B"/>
    <property type="match status" value="1"/>
</dbReference>
<evidence type="ECO:0000256" key="8">
    <source>
        <dbReference type="SAM" id="Phobius"/>
    </source>
</evidence>
<feature type="transmembrane region" description="Helical" evidence="8">
    <location>
        <begin position="383"/>
        <end position="403"/>
    </location>
</feature>
<keyword evidence="4 8" id="KW-0812">Transmembrane</keyword>
<dbReference type="GO" id="GO:0005886">
    <property type="term" value="C:plasma membrane"/>
    <property type="evidence" value="ECO:0007669"/>
    <property type="project" value="UniProtKB-SubCell"/>
</dbReference>
<evidence type="ECO:0000256" key="2">
    <source>
        <dbReference type="ARBA" id="ARBA00022448"/>
    </source>
</evidence>
<dbReference type="InterPro" id="IPR003445">
    <property type="entry name" value="Cat_transpt"/>
</dbReference>
<feature type="transmembrane region" description="Helical" evidence="8">
    <location>
        <begin position="206"/>
        <end position="224"/>
    </location>
</feature>
<keyword evidence="9" id="KW-0378">Hydrolase</keyword>
<sequence length="454" mass="48584">MDKVKGKLQDDISKKKRKGRTSFQIIISSFAALILLGTLLLMLPISSKGRVVTPFSDCMFTALSATCVTGLIVKDTATYWSLFGKGVIITLIQIGGMGVITIGLAIMTVSGKKIGLAQRSTMQESINAPQVGGIVKLTGFILRTSAIIELTGAALLSPVFIKDFGVLKGIGYSLFHSISAFCNAGFDLMGVREPFSSLTTYSSNAYVNAVIMLLIILGGIGFLVWGDVGAHKFKLSKYSLQSKVVLTTSLILIFVPAVYFFFCEYEDMGVKDRILSSLFQSVTARTAGFNSQDLAQMDESGTLIMIILMIIGGSPGSTAGGLKTATFAVLFLTALTVFSRRTDVQAFKRRIPDEAVRNAGAILFMYLTLFITGGIVISRAEGLPLLTCLFETGSAVGTVGLTLGITPSLHMLSRVILMFLMFFGRVGGLTLIYAAVSSAETSKVKMPMEKISVG</sequence>
<dbReference type="Proteomes" id="UP000006919">
    <property type="component" value="Plasmid pRUMAL02"/>
</dbReference>
<dbReference type="GO" id="GO:0016787">
    <property type="term" value="F:hydrolase activity"/>
    <property type="evidence" value="ECO:0007669"/>
    <property type="project" value="UniProtKB-KW"/>
</dbReference>
<accession>E6UKE2</accession>
<evidence type="ECO:0000256" key="7">
    <source>
        <dbReference type="ARBA" id="ARBA00023136"/>
    </source>
</evidence>
<dbReference type="EC" id="3.6.3.14" evidence="9"/>
<reference evidence="10" key="1">
    <citation type="journal article" date="2011" name="J. Bacteriol.">
        <title>Complete genome of the cellulolytic ruminal bacterium Ruminococcus albus 7.</title>
        <authorList>
            <person name="Suen G."/>
            <person name="Stevenson D.M."/>
            <person name="Bruce D.C."/>
            <person name="Chertkov O."/>
            <person name="Copeland A."/>
            <person name="Cheng J.F."/>
            <person name="Detter C."/>
            <person name="Detter J.C."/>
            <person name="Goodwin L.A."/>
            <person name="Han C.S."/>
            <person name="Hauser L.J."/>
            <person name="Ivanova N.N."/>
            <person name="Kyrpides N.C."/>
            <person name="Land M.L."/>
            <person name="Lapidus A."/>
            <person name="Lucas S."/>
            <person name="Ovchinnikova G."/>
            <person name="Pitluck S."/>
            <person name="Tapia R."/>
            <person name="Woyke T."/>
            <person name="Boyum J."/>
            <person name="Mead D."/>
            <person name="Weimer P.J."/>
        </authorList>
    </citation>
    <scope>NUCLEOTIDE SEQUENCE [LARGE SCALE GENOMIC DNA]</scope>
    <source>
        <strain evidence="10">ATCC 27210 / DSM 20455 / JCM 14654 / NCDO 2250 / 7</strain>
        <plasmid evidence="10">pRUMAL02</plasmid>
    </source>
</reference>
<dbReference type="KEGG" id="ral:Rumal_3700"/>
<evidence type="ECO:0000256" key="3">
    <source>
        <dbReference type="ARBA" id="ARBA00022475"/>
    </source>
</evidence>
<dbReference type="AlphaFoldDB" id="E6UKE2"/>
<dbReference type="EMBL" id="CP002405">
    <property type="protein sequence ID" value="ADU24138.1"/>
    <property type="molecule type" value="Genomic_DNA"/>
</dbReference>
<dbReference type="OrthoDB" id="9810952at2"/>
<evidence type="ECO:0000256" key="5">
    <source>
        <dbReference type="ARBA" id="ARBA00022989"/>
    </source>
</evidence>
<keyword evidence="3" id="KW-1003">Cell membrane</keyword>
<keyword evidence="5 8" id="KW-1133">Transmembrane helix</keyword>
<evidence type="ECO:0000313" key="10">
    <source>
        <dbReference type="Proteomes" id="UP000006919"/>
    </source>
</evidence>
<evidence type="ECO:0000256" key="4">
    <source>
        <dbReference type="ARBA" id="ARBA00022692"/>
    </source>
</evidence>
<proteinExistence type="predicted"/>
<gene>
    <name evidence="9" type="ordered locus">Rumal_3700</name>
</gene>
<keyword evidence="9" id="KW-0614">Plasmid</keyword>